<dbReference type="PANTHER" id="PTHR30244:SF34">
    <property type="entry name" value="DTDP-4-AMINO-4,6-DIDEOXYGALACTOSE TRANSAMINASE"/>
    <property type="match status" value="1"/>
</dbReference>
<evidence type="ECO:0000313" key="5">
    <source>
        <dbReference type="EMBL" id="RLK58777.1"/>
    </source>
</evidence>
<organism evidence="5 6">
    <name type="scientific">Actinokineospora cianjurensis</name>
    <dbReference type="NCBI Taxonomy" id="585224"/>
    <lineage>
        <taxon>Bacteria</taxon>
        <taxon>Bacillati</taxon>
        <taxon>Actinomycetota</taxon>
        <taxon>Actinomycetes</taxon>
        <taxon>Pseudonocardiales</taxon>
        <taxon>Pseudonocardiaceae</taxon>
        <taxon>Actinokineospora</taxon>
    </lineage>
</organism>
<keyword evidence="3 4" id="KW-0663">Pyridoxal phosphate</keyword>
<dbReference type="AlphaFoldDB" id="A0A421B330"/>
<gene>
    <name evidence="5" type="ORF">CLV68_3252</name>
</gene>
<dbReference type="InterPro" id="IPR015422">
    <property type="entry name" value="PyrdxlP-dep_Trfase_small"/>
</dbReference>
<sequence length="420" mass="45478">MRVLAFRGGTPVLAPDSRPHFSWPPITTTTITAVGTQLLNAVSIPDRSGVITELEAGLQDYFGVRHAVLTSSGTAALHSMYVATEIGPGDEVIVPAYTFPATVTPLLQLGALPVLADCGEDGGLSVEDVEARITPKTRAIVAAHLWGLPDDLVALRKLADDHGLMLLEDGAHAHGSARDGHLVGTAGRASGFSMNGPKTLSAGEGGFLLTDDDEVYYRALLHGHYNKRCRSEIPPDHPLARFAVTGMGLKLRVHPLAASLALDQLALLDDYLDGRAKIAQMLCEALGELPGVQVPQLPDGARASWYGLPLFYSPSELDDVPIDVFYQALHAEGLVEVDRPGSTRPLNQLPLFQDARALFPHDPLLAQLAYRPGDFPVAEQLHERTMKLPVWHREEDLPMVRAYIDGFIKVVTHHRELKGI</sequence>
<feature type="modified residue" description="N6-(pyridoxal phosphate)lysine" evidence="3">
    <location>
        <position position="198"/>
    </location>
</feature>
<dbReference type="InterPro" id="IPR015421">
    <property type="entry name" value="PyrdxlP-dep_Trfase_major"/>
</dbReference>
<evidence type="ECO:0000256" key="2">
    <source>
        <dbReference type="PIRSR" id="PIRSR000390-1"/>
    </source>
</evidence>
<feature type="active site" description="Proton acceptor" evidence="2">
    <location>
        <position position="198"/>
    </location>
</feature>
<evidence type="ECO:0000313" key="6">
    <source>
        <dbReference type="Proteomes" id="UP000282454"/>
    </source>
</evidence>
<dbReference type="EMBL" id="RCDD01000002">
    <property type="protein sequence ID" value="RLK58777.1"/>
    <property type="molecule type" value="Genomic_DNA"/>
</dbReference>
<reference evidence="5 6" key="1">
    <citation type="submission" date="2018-10" db="EMBL/GenBank/DDBJ databases">
        <title>Genomic Encyclopedia of Archaeal and Bacterial Type Strains, Phase II (KMG-II): from individual species to whole genera.</title>
        <authorList>
            <person name="Goeker M."/>
        </authorList>
    </citation>
    <scope>NUCLEOTIDE SEQUENCE [LARGE SCALE GENOMIC DNA]</scope>
    <source>
        <strain evidence="5 6">DSM 45657</strain>
    </source>
</reference>
<evidence type="ECO:0000256" key="4">
    <source>
        <dbReference type="RuleBase" id="RU004508"/>
    </source>
</evidence>
<accession>A0A421B330</accession>
<dbReference type="GO" id="GO:0030170">
    <property type="term" value="F:pyridoxal phosphate binding"/>
    <property type="evidence" value="ECO:0007669"/>
    <property type="project" value="TreeGrafter"/>
</dbReference>
<dbReference type="Pfam" id="PF01041">
    <property type="entry name" value="DegT_DnrJ_EryC1"/>
    <property type="match status" value="1"/>
</dbReference>
<dbReference type="OrthoDB" id="5342089at2"/>
<dbReference type="GO" id="GO:0000271">
    <property type="term" value="P:polysaccharide biosynthetic process"/>
    <property type="evidence" value="ECO:0007669"/>
    <property type="project" value="TreeGrafter"/>
</dbReference>
<comment type="caution">
    <text evidence="5">The sequence shown here is derived from an EMBL/GenBank/DDBJ whole genome shotgun (WGS) entry which is preliminary data.</text>
</comment>
<dbReference type="PANTHER" id="PTHR30244">
    <property type="entry name" value="TRANSAMINASE"/>
    <property type="match status" value="1"/>
</dbReference>
<dbReference type="GO" id="GO:0008483">
    <property type="term" value="F:transaminase activity"/>
    <property type="evidence" value="ECO:0007669"/>
    <property type="project" value="TreeGrafter"/>
</dbReference>
<keyword evidence="6" id="KW-1185">Reference proteome</keyword>
<dbReference type="RefSeq" id="WP_121391577.1">
    <property type="nucleotide sequence ID" value="NZ_RCDD01000002.1"/>
</dbReference>
<protein>
    <submittedName>
        <fullName evidence="5">dTDP-4-amino-4,6-dideoxygalactose transaminase</fullName>
    </submittedName>
</protein>
<evidence type="ECO:0000256" key="3">
    <source>
        <dbReference type="PIRSR" id="PIRSR000390-2"/>
    </source>
</evidence>
<dbReference type="SUPFAM" id="SSF53383">
    <property type="entry name" value="PLP-dependent transferases"/>
    <property type="match status" value="1"/>
</dbReference>
<evidence type="ECO:0000256" key="1">
    <source>
        <dbReference type="ARBA" id="ARBA00001933"/>
    </source>
</evidence>
<proteinExistence type="inferred from homology"/>
<name>A0A421B330_9PSEU</name>
<dbReference type="Proteomes" id="UP000282454">
    <property type="component" value="Unassembled WGS sequence"/>
</dbReference>
<dbReference type="Gene3D" id="3.40.640.10">
    <property type="entry name" value="Type I PLP-dependent aspartate aminotransferase-like (Major domain)"/>
    <property type="match status" value="1"/>
</dbReference>
<comment type="cofactor">
    <cofactor evidence="1">
        <name>pyridoxal 5'-phosphate</name>
        <dbReference type="ChEBI" id="CHEBI:597326"/>
    </cofactor>
</comment>
<dbReference type="PIRSF" id="PIRSF000390">
    <property type="entry name" value="PLP_StrS"/>
    <property type="match status" value="1"/>
</dbReference>
<dbReference type="InterPro" id="IPR000653">
    <property type="entry name" value="DegT/StrS_aminotransferase"/>
</dbReference>
<dbReference type="InterPro" id="IPR015424">
    <property type="entry name" value="PyrdxlP-dep_Trfase"/>
</dbReference>
<comment type="similarity">
    <text evidence="4">Belongs to the DegT/DnrJ/EryC1 family.</text>
</comment>
<dbReference type="Gene3D" id="3.90.1150.10">
    <property type="entry name" value="Aspartate Aminotransferase, domain 1"/>
    <property type="match status" value="1"/>
</dbReference>